<sequence length="699" mass="80077">MTLSFQSTAWKMATPEYLEQLNKALPTSDYGGSTANDLRAKMVGPLKNEEEPPVLGDPSAPTINVIADASWCNRPMDWFPVKNTNVLMSYFNDLCKGLEIDIPDNEVHYVWRPKQCEAKIHMGENNIERAIYEIGVKMVENKMREDVMAFVFLNDDYNAETIYDLFGDPNDEESYYTAEIPMESTLDADFAEKKQIEEVEKLLSRASEFEQTLRGLHSFKREWEYIKSKKAKRMLLPALKSRFAENAKAMIFKERAVISSPSNSGEENNLLLSMPFEVQNKIMLYMPNMKDLFQFSLVSKACKNVTNQTIYSFRTKSNVSNDEEEKIVLFHNLDELFEGISLGEIASAFDELICCKYGTKMITPEYLEKLNEALPKEGYDSGERTVLNLKQKVMASLSKGEEPPPLGDPNAKTITVITKESSWRMSELICWTPVNSGPFATCINDLLKAMGINIPDNESHYLWIYKKSEARIHLGEENIDRAIYEIGVKMILTDMKADILERVFDDEDEGNAECNHELFGDPNDEDSYDRVTIPTEVDLARVNSMFQQEAGKERREVVQSRKKQRTLLPTLKQKFLQNATAMLAKEKLTFNETASDERNGFFLSMRLEVQNKILLYLGLPLAKDLLHFGLASKSCYKMFCNVLLVELGLNKEKKDGEEEIIRIHSFEDIFEGMSLHFIARSFDELIWFDGRGQCELYPA</sequence>
<dbReference type="Proteomes" id="UP001054902">
    <property type="component" value="Unassembled WGS sequence"/>
</dbReference>
<evidence type="ECO:0000313" key="3">
    <source>
        <dbReference type="Proteomes" id="UP001054902"/>
    </source>
</evidence>
<keyword evidence="3" id="KW-1185">Reference proteome</keyword>
<protein>
    <recommendedName>
        <fullName evidence="1">F-box domain-containing protein</fullName>
    </recommendedName>
</protein>
<dbReference type="InterPro" id="IPR001810">
    <property type="entry name" value="F-box_dom"/>
</dbReference>
<accession>A0AAD3D107</accession>
<gene>
    <name evidence="2" type="ORF">CTEN210_12118</name>
</gene>
<proteinExistence type="predicted"/>
<dbReference type="EMBL" id="BLLK01000051">
    <property type="protein sequence ID" value="GFH55642.1"/>
    <property type="molecule type" value="Genomic_DNA"/>
</dbReference>
<dbReference type="Pfam" id="PF00646">
    <property type="entry name" value="F-box"/>
    <property type="match status" value="1"/>
</dbReference>
<organism evidence="2 3">
    <name type="scientific">Chaetoceros tenuissimus</name>
    <dbReference type="NCBI Taxonomy" id="426638"/>
    <lineage>
        <taxon>Eukaryota</taxon>
        <taxon>Sar</taxon>
        <taxon>Stramenopiles</taxon>
        <taxon>Ochrophyta</taxon>
        <taxon>Bacillariophyta</taxon>
        <taxon>Coscinodiscophyceae</taxon>
        <taxon>Chaetocerotophycidae</taxon>
        <taxon>Chaetocerotales</taxon>
        <taxon>Chaetocerotaceae</taxon>
        <taxon>Chaetoceros</taxon>
    </lineage>
</organism>
<dbReference type="CDD" id="cd09917">
    <property type="entry name" value="F-box_SF"/>
    <property type="match status" value="1"/>
</dbReference>
<comment type="caution">
    <text evidence="2">The sequence shown here is derived from an EMBL/GenBank/DDBJ whole genome shotgun (WGS) entry which is preliminary data.</text>
</comment>
<evidence type="ECO:0000313" key="2">
    <source>
        <dbReference type="EMBL" id="GFH55642.1"/>
    </source>
</evidence>
<dbReference type="SMART" id="SM00256">
    <property type="entry name" value="FBOX"/>
    <property type="match status" value="1"/>
</dbReference>
<dbReference type="AlphaFoldDB" id="A0AAD3D107"/>
<reference evidence="2 3" key="1">
    <citation type="journal article" date="2021" name="Sci. Rep.">
        <title>The genome of the diatom Chaetoceros tenuissimus carries an ancient integrated fragment of an extant virus.</title>
        <authorList>
            <person name="Hongo Y."/>
            <person name="Kimura K."/>
            <person name="Takaki Y."/>
            <person name="Yoshida Y."/>
            <person name="Baba S."/>
            <person name="Kobayashi G."/>
            <person name="Nagasaki K."/>
            <person name="Hano T."/>
            <person name="Tomaru Y."/>
        </authorList>
    </citation>
    <scope>NUCLEOTIDE SEQUENCE [LARGE SCALE GENOMIC DNA]</scope>
    <source>
        <strain evidence="2 3">NIES-3715</strain>
    </source>
</reference>
<name>A0AAD3D107_9STRA</name>
<feature type="domain" description="F-box" evidence="1">
    <location>
        <begin position="274"/>
        <end position="315"/>
    </location>
</feature>
<evidence type="ECO:0000259" key="1">
    <source>
        <dbReference type="SMART" id="SM00256"/>
    </source>
</evidence>